<organism evidence="1 2">
    <name type="scientific">Larinioides sclopetarius</name>
    <dbReference type="NCBI Taxonomy" id="280406"/>
    <lineage>
        <taxon>Eukaryota</taxon>
        <taxon>Metazoa</taxon>
        <taxon>Ecdysozoa</taxon>
        <taxon>Arthropoda</taxon>
        <taxon>Chelicerata</taxon>
        <taxon>Arachnida</taxon>
        <taxon>Araneae</taxon>
        <taxon>Araneomorphae</taxon>
        <taxon>Entelegynae</taxon>
        <taxon>Araneoidea</taxon>
        <taxon>Araneidae</taxon>
        <taxon>Larinioides</taxon>
    </lineage>
</organism>
<feature type="non-terminal residue" evidence="1">
    <location>
        <position position="71"/>
    </location>
</feature>
<sequence>MTCAHFCCKTGVQVNTSALKKTKIENFMDQLHNKMNAFPSKKVKIETETRTNFSKTTATGFCKPPSEECLT</sequence>
<protein>
    <submittedName>
        <fullName evidence="1">Uncharacterized protein</fullName>
    </submittedName>
</protein>
<accession>A0AAV1Z511</accession>
<comment type="caution">
    <text evidence="1">The sequence shown here is derived from an EMBL/GenBank/DDBJ whole genome shotgun (WGS) entry which is preliminary data.</text>
</comment>
<proteinExistence type="predicted"/>
<keyword evidence="2" id="KW-1185">Reference proteome</keyword>
<dbReference type="Proteomes" id="UP001497382">
    <property type="component" value="Unassembled WGS sequence"/>
</dbReference>
<dbReference type="AlphaFoldDB" id="A0AAV1Z511"/>
<name>A0AAV1Z511_9ARAC</name>
<reference evidence="1 2" key="1">
    <citation type="submission" date="2024-04" db="EMBL/GenBank/DDBJ databases">
        <authorList>
            <person name="Rising A."/>
            <person name="Reimegard J."/>
            <person name="Sonavane S."/>
            <person name="Akerstrom W."/>
            <person name="Nylinder S."/>
            <person name="Hedman E."/>
            <person name="Kallberg Y."/>
        </authorList>
    </citation>
    <scope>NUCLEOTIDE SEQUENCE [LARGE SCALE GENOMIC DNA]</scope>
</reference>
<evidence type="ECO:0000313" key="2">
    <source>
        <dbReference type="Proteomes" id="UP001497382"/>
    </source>
</evidence>
<dbReference type="EMBL" id="CAXIEN010000024">
    <property type="protein sequence ID" value="CAL1266655.1"/>
    <property type="molecule type" value="Genomic_DNA"/>
</dbReference>
<gene>
    <name evidence="1" type="ORF">LARSCL_LOCUS3221</name>
</gene>
<evidence type="ECO:0000313" key="1">
    <source>
        <dbReference type="EMBL" id="CAL1266655.1"/>
    </source>
</evidence>